<dbReference type="Gene3D" id="3.50.50.60">
    <property type="entry name" value="FAD/NAD(P)-binding domain"/>
    <property type="match status" value="1"/>
</dbReference>
<evidence type="ECO:0000313" key="5">
    <source>
        <dbReference type="EMBL" id="MBB4679200.1"/>
    </source>
</evidence>
<evidence type="ECO:0000256" key="3">
    <source>
        <dbReference type="ARBA" id="ARBA00022827"/>
    </source>
</evidence>
<dbReference type="PANTHER" id="PTHR43004:SF19">
    <property type="entry name" value="BINDING MONOOXYGENASE, PUTATIVE (JCVI)-RELATED"/>
    <property type="match status" value="1"/>
</dbReference>
<dbReference type="Proteomes" id="UP000533598">
    <property type="component" value="Unassembled WGS sequence"/>
</dbReference>
<evidence type="ECO:0000259" key="4">
    <source>
        <dbReference type="Pfam" id="PF01494"/>
    </source>
</evidence>
<dbReference type="EMBL" id="JACHMH010000001">
    <property type="protein sequence ID" value="MBB4679200.1"/>
    <property type="molecule type" value="Genomic_DNA"/>
</dbReference>
<dbReference type="RefSeq" id="WP_185004975.1">
    <property type="nucleotide sequence ID" value="NZ_BAAAUI010000025.1"/>
</dbReference>
<dbReference type="Gene3D" id="3.40.30.120">
    <property type="match status" value="1"/>
</dbReference>
<dbReference type="PRINTS" id="PR00420">
    <property type="entry name" value="RNGMNOXGNASE"/>
</dbReference>
<comment type="caution">
    <text evidence="5">The sequence shown here is derived from an EMBL/GenBank/DDBJ whole genome shotgun (WGS) entry which is preliminary data.</text>
</comment>
<dbReference type="GO" id="GO:0071949">
    <property type="term" value="F:FAD binding"/>
    <property type="evidence" value="ECO:0007669"/>
    <property type="project" value="InterPro"/>
</dbReference>
<dbReference type="SUPFAM" id="SSF51905">
    <property type="entry name" value="FAD/NAD(P)-binding domain"/>
    <property type="match status" value="1"/>
</dbReference>
<name>A0A7W7CDN4_9PSEU</name>
<keyword evidence="2" id="KW-0285">Flavoprotein</keyword>
<dbReference type="Gene3D" id="3.30.70.2450">
    <property type="match status" value="1"/>
</dbReference>
<evidence type="ECO:0000256" key="2">
    <source>
        <dbReference type="ARBA" id="ARBA00022630"/>
    </source>
</evidence>
<comment type="cofactor">
    <cofactor evidence="1">
        <name>FAD</name>
        <dbReference type="ChEBI" id="CHEBI:57692"/>
    </cofactor>
</comment>
<dbReference type="GO" id="GO:0016709">
    <property type="term" value="F:oxidoreductase activity, acting on paired donors, with incorporation or reduction of molecular oxygen, NAD(P)H as one donor, and incorporation of one atom of oxygen"/>
    <property type="evidence" value="ECO:0007669"/>
    <property type="project" value="UniProtKB-ARBA"/>
</dbReference>
<dbReference type="PANTHER" id="PTHR43004">
    <property type="entry name" value="TRK SYSTEM POTASSIUM UPTAKE PROTEIN"/>
    <property type="match status" value="1"/>
</dbReference>
<proteinExistence type="predicted"/>
<dbReference type="AlphaFoldDB" id="A0A7W7CDN4"/>
<dbReference type="NCBIfam" id="NF004832">
    <property type="entry name" value="PRK06184.1"/>
    <property type="match status" value="1"/>
</dbReference>
<keyword evidence="3" id="KW-0274">FAD</keyword>
<evidence type="ECO:0000256" key="1">
    <source>
        <dbReference type="ARBA" id="ARBA00001974"/>
    </source>
</evidence>
<dbReference type="InterPro" id="IPR036188">
    <property type="entry name" value="FAD/NAD-bd_sf"/>
</dbReference>
<accession>A0A7W7CDN4</accession>
<keyword evidence="6" id="KW-1185">Reference proteome</keyword>
<dbReference type="Pfam" id="PF01494">
    <property type="entry name" value="FAD_binding_3"/>
    <property type="match status" value="1"/>
</dbReference>
<evidence type="ECO:0000313" key="6">
    <source>
        <dbReference type="Proteomes" id="UP000533598"/>
    </source>
</evidence>
<reference evidence="5 6" key="1">
    <citation type="submission" date="2020-08" db="EMBL/GenBank/DDBJ databases">
        <title>Sequencing the genomes of 1000 actinobacteria strains.</title>
        <authorList>
            <person name="Klenk H.-P."/>
        </authorList>
    </citation>
    <scope>NUCLEOTIDE SEQUENCE [LARGE SCALE GENOMIC DNA]</scope>
    <source>
        <strain evidence="5 6">DSM 44230</strain>
    </source>
</reference>
<protein>
    <submittedName>
        <fullName evidence="5">2-polyprenyl-6-methoxyphenol hydroxylase-like FAD-dependent oxidoreductase</fullName>
    </submittedName>
</protein>
<gene>
    <name evidence="5" type="ORF">HNR67_005318</name>
</gene>
<feature type="domain" description="FAD-binding" evidence="4">
    <location>
        <begin position="3"/>
        <end position="331"/>
    </location>
</feature>
<dbReference type="InterPro" id="IPR002938">
    <property type="entry name" value="FAD-bd"/>
</dbReference>
<sequence>MDPVLIVGAGATGLTLAVDLARRGMPFRLVEARTEPFPGARGKGVQPRTQEVFEDLGVLDALLAHGGQYPLIRAYRGREVLGDQRIDELREPTEQVPYPNILMSPQWRTEQLLRDRLAELGGRVEFGTPLTGFTQDAEGVTATVGGRSMRAAYLIGADGGRSFVRKTLGVDFLGETLETQRMLVGDVRLTGLDREFWHAWPGESGALALCPLPGTDTFQLYAPPPADGAELPTLAELQDLVTATTGREELRLTELVWLSLYRANVRMVDRYRVGRVFLAGDAAHVHSPAGGQGLNTGVQDAYNLGWKLAAGTEELLDSYERERLPVAAAVLGLSSRLLQRDATEGLRRGRETHQLDISYRGGPLAPAGVETASGLAAGDRAPDARLAGGGRLFELFQGPHQTRLIFGGSRPGTDSPGERSFVITEESVRAVYGVPVGSTVLVRPDGYLGAIEVPALTAAR</sequence>
<organism evidence="5 6">
    <name type="scientific">Crossiella cryophila</name>
    <dbReference type="NCBI Taxonomy" id="43355"/>
    <lineage>
        <taxon>Bacteria</taxon>
        <taxon>Bacillati</taxon>
        <taxon>Actinomycetota</taxon>
        <taxon>Actinomycetes</taxon>
        <taxon>Pseudonocardiales</taxon>
        <taxon>Pseudonocardiaceae</taxon>
        <taxon>Crossiella</taxon>
    </lineage>
</organism>
<dbReference type="InterPro" id="IPR050641">
    <property type="entry name" value="RIFMO-like"/>
</dbReference>